<dbReference type="InterPro" id="IPR023298">
    <property type="entry name" value="ATPase_P-typ_TM_dom_sf"/>
</dbReference>
<dbReference type="InterPro" id="IPR027256">
    <property type="entry name" value="P-typ_ATPase_IB"/>
</dbReference>
<keyword evidence="9 11" id="KW-1133">Transmembrane helix</keyword>
<dbReference type="PANTHER" id="PTHR43079:SF1">
    <property type="entry name" value="CADMIUM_ZINC-TRANSPORTING ATPASE HMA1, CHLOROPLASTIC-RELATED"/>
    <property type="match status" value="1"/>
</dbReference>
<feature type="domain" description="P-type ATPase A" evidence="12">
    <location>
        <begin position="120"/>
        <end position="221"/>
    </location>
</feature>
<dbReference type="Gene3D" id="2.70.150.10">
    <property type="entry name" value="Calcium-transporting ATPase, cytoplasmic transduction domain A"/>
    <property type="match status" value="1"/>
</dbReference>
<comment type="caution">
    <text evidence="13">The sequence shown here is derived from an EMBL/GenBank/DDBJ whole genome shotgun (WGS) entry which is preliminary data.</text>
</comment>
<dbReference type="EMBL" id="JAJNDC010000001">
    <property type="protein sequence ID" value="MCW9711407.1"/>
    <property type="molecule type" value="Genomic_DNA"/>
</dbReference>
<keyword evidence="5 11" id="KW-0547">Nucleotide-binding</keyword>
<dbReference type="Pfam" id="PF00122">
    <property type="entry name" value="E1-E2_ATPase"/>
    <property type="match status" value="1"/>
</dbReference>
<proteinExistence type="inferred from homology"/>
<sequence length="632" mass="67965">MKISISTNKFKAFLTAICAITLLIGAVGDWTGWLQEQTTIVFYILAYLSGGYAGTVESIKALMKFNINVDVLMILAALGAATIGEWMEGAILLFLFSLSNTLQDYALGKSRREIKSLMKLRPDEALVRNPDGSEIKRPVEDLSKGDIIIVRPGERIPIDGEITDGNTSINQAAITGESIPVKKEPGDDVFAASLNENGVISVRVTKLADETTLAKIIKMVEQAQGSKAATQRFLDDFEPWYATGVIIAVILLILFPWFFSNQPFDDIFYQAMTVLVVASPCALVISTPASVLSAIANAAKNGILFKGGAYLEQAASIDIIAFDKTGTLTKGNLAVTDITPFKNGNSDAISESELLSMAASAEEHSEHHLAAAILKKAGEKNIEYGSASQVQSEAGKGISAQLKGKTIQVGNEKLFNTNSKYWENGIQEEADKLKMQAKTVIYVVIDDKPAGLIAVADEIREQAPAAIKKLKALQINRLLMLTGDTTGVARSIADQINMNEFHAELLPDEKVDFIKQLVQEGSVAMVGDGVNDAPALAASHMGIAMGTAGTDVALETADVVLMGDDLNKLPYLIELARKSRRIVWQNIIFSLAVIAMLVASVFLFALPLPIGVVGHEGSTLLVVLNGLRLLKK</sequence>
<dbReference type="InterPro" id="IPR036412">
    <property type="entry name" value="HAD-like_sf"/>
</dbReference>
<dbReference type="Pfam" id="PF00702">
    <property type="entry name" value="Hydrolase"/>
    <property type="match status" value="1"/>
</dbReference>
<dbReference type="PRINTS" id="PR00941">
    <property type="entry name" value="CDATPASE"/>
</dbReference>
<evidence type="ECO:0000256" key="10">
    <source>
        <dbReference type="ARBA" id="ARBA00023136"/>
    </source>
</evidence>
<dbReference type="InterPro" id="IPR051949">
    <property type="entry name" value="Cation_Transport_ATPase"/>
</dbReference>
<dbReference type="InterPro" id="IPR023299">
    <property type="entry name" value="ATPase_P-typ_cyto_dom_N"/>
</dbReference>
<keyword evidence="6 11" id="KW-0067">ATP-binding</keyword>
<dbReference type="NCBIfam" id="TIGR01512">
    <property type="entry name" value="ATPase-IB2_Cd"/>
    <property type="match status" value="1"/>
</dbReference>
<dbReference type="InterPro" id="IPR023214">
    <property type="entry name" value="HAD_sf"/>
</dbReference>
<protein>
    <submittedName>
        <fullName evidence="13">Cadmium-translocating P-type ATPase</fullName>
    </submittedName>
</protein>
<evidence type="ECO:0000313" key="13">
    <source>
        <dbReference type="EMBL" id="MCW9711407.1"/>
    </source>
</evidence>
<gene>
    <name evidence="13" type="primary">cadA</name>
    <name evidence="13" type="ORF">LQ318_00690</name>
</gene>
<dbReference type="NCBIfam" id="TIGR01511">
    <property type="entry name" value="ATPase-IB1_Cu"/>
    <property type="match status" value="1"/>
</dbReference>
<evidence type="ECO:0000256" key="2">
    <source>
        <dbReference type="ARBA" id="ARBA00006024"/>
    </source>
</evidence>
<evidence type="ECO:0000256" key="4">
    <source>
        <dbReference type="ARBA" id="ARBA00022723"/>
    </source>
</evidence>
<organism evidence="13 14">
    <name type="scientific">Fodinibius salicampi</name>
    <dbReference type="NCBI Taxonomy" id="1920655"/>
    <lineage>
        <taxon>Bacteria</taxon>
        <taxon>Pseudomonadati</taxon>
        <taxon>Balneolota</taxon>
        <taxon>Balneolia</taxon>
        <taxon>Balneolales</taxon>
        <taxon>Balneolaceae</taxon>
        <taxon>Fodinibius</taxon>
    </lineage>
</organism>
<evidence type="ECO:0000256" key="1">
    <source>
        <dbReference type="ARBA" id="ARBA00004141"/>
    </source>
</evidence>
<evidence type="ECO:0000256" key="7">
    <source>
        <dbReference type="ARBA" id="ARBA00022842"/>
    </source>
</evidence>
<dbReference type="PANTHER" id="PTHR43079">
    <property type="entry name" value="PROBABLE CADMIUM/ZINC-TRANSPORTING ATPASE HMA1"/>
    <property type="match status" value="1"/>
</dbReference>
<evidence type="ECO:0000256" key="5">
    <source>
        <dbReference type="ARBA" id="ARBA00022741"/>
    </source>
</evidence>
<dbReference type="SUPFAM" id="SSF81665">
    <property type="entry name" value="Calcium ATPase, transmembrane domain M"/>
    <property type="match status" value="1"/>
</dbReference>
<name>A0ABT3PU87_9BACT</name>
<comment type="subcellular location">
    <subcellularLocation>
        <location evidence="11">Cell membrane</location>
    </subcellularLocation>
    <subcellularLocation>
        <location evidence="1">Membrane</location>
        <topology evidence="1">Multi-pass membrane protein</topology>
    </subcellularLocation>
</comment>
<feature type="transmembrane region" description="Helical" evidence="11">
    <location>
        <begin position="240"/>
        <end position="259"/>
    </location>
</feature>
<accession>A0ABT3PU87</accession>
<feature type="transmembrane region" description="Helical" evidence="11">
    <location>
        <begin position="38"/>
        <end position="55"/>
    </location>
</feature>
<dbReference type="SFLD" id="SFLDG00002">
    <property type="entry name" value="C1.7:_P-type_atpase_like"/>
    <property type="match status" value="1"/>
</dbReference>
<evidence type="ECO:0000259" key="12">
    <source>
        <dbReference type="Pfam" id="PF00122"/>
    </source>
</evidence>
<dbReference type="InterPro" id="IPR059000">
    <property type="entry name" value="ATPase_P-type_domA"/>
</dbReference>
<dbReference type="CDD" id="cd07551">
    <property type="entry name" value="P-type_ATPase_HM_ZosA_PfeT-like"/>
    <property type="match status" value="1"/>
</dbReference>
<evidence type="ECO:0000256" key="3">
    <source>
        <dbReference type="ARBA" id="ARBA00022692"/>
    </source>
</evidence>
<dbReference type="RefSeq" id="WP_265786596.1">
    <property type="nucleotide sequence ID" value="NZ_BAABRS010000001.1"/>
</dbReference>
<dbReference type="SUPFAM" id="SSF56784">
    <property type="entry name" value="HAD-like"/>
    <property type="match status" value="1"/>
</dbReference>
<dbReference type="InterPro" id="IPR008250">
    <property type="entry name" value="ATPase_P-typ_transduc_dom_A_sf"/>
</dbReference>
<evidence type="ECO:0000256" key="6">
    <source>
        <dbReference type="ARBA" id="ARBA00022840"/>
    </source>
</evidence>
<keyword evidence="14" id="KW-1185">Reference proteome</keyword>
<dbReference type="SFLD" id="SFLDS00003">
    <property type="entry name" value="Haloacid_Dehalogenase"/>
    <property type="match status" value="1"/>
</dbReference>
<dbReference type="SFLD" id="SFLDF00027">
    <property type="entry name" value="p-type_atpase"/>
    <property type="match status" value="1"/>
</dbReference>
<dbReference type="InterPro" id="IPR044492">
    <property type="entry name" value="P_typ_ATPase_HD_dom"/>
</dbReference>
<keyword evidence="11" id="KW-1003">Cell membrane</keyword>
<keyword evidence="4 11" id="KW-0479">Metal-binding</keyword>
<dbReference type="InterPro" id="IPR018303">
    <property type="entry name" value="ATPase_P-typ_P_site"/>
</dbReference>
<dbReference type="NCBIfam" id="TIGR01494">
    <property type="entry name" value="ATPase_P-type"/>
    <property type="match status" value="2"/>
</dbReference>
<evidence type="ECO:0000256" key="11">
    <source>
        <dbReference type="RuleBase" id="RU362081"/>
    </source>
</evidence>
<reference evidence="13 14" key="1">
    <citation type="submission" date="2021-11" db="EMBL/GenBank/DDBJ databases">
        <title>Aliifidinibius sp. nov., a new bacterium isolated from saline soil.</title>
        <authorList>
            <person name="Galisteo C."/>
            <person name="De La Haba R."/>
            <person name="Sanchez-Porro C."/>
            <person name="Ventosa A."/>
        </authorList>
    </citation>
    <scope>NUCLEOTIDE SEQUENCE [LARGE SCALE GENOMIC DNA]</scope>
    <source>
        <strain evidence="13 14">KACC 190600</strain>
    </source>
</reference>
<dbReference type="Gene3D" id="3.40.1110.10">
    <property type="entry name" value="Calcium-transporting ATPase, cytoplasmic domain N"/>
    <property type="match status" value="1"/>
</dbReference>
<evidence type="ECO:0000256" key="8">
    <source>
        <dbReference type="ARBA" id="ARBA00022967"/>
    </source>
</evidence>
<keyword evidence="3 11" id="KW-0812">Transmembrane</keyword>
<dbReference type="PRINTS" id="PR00119">
    <property type="entry name" value="CATATPASE"/>
</dbReference>
<dbReference type="InterPro" id="IPR001757">
    <property type="entry name" value="P_typ_ATPase"/>
</dbReference>
<comment type="similarity">
    <text evidence="2 11">Belongs to the cation transport ATPase (P-type) (TC 3.A.3) family. Type IB subfamily.</text>
</comment>
<feature type="transmembrane region" description="Helical" evidence="11">
    <location>
        <begin position="587"/>
        <end position="606"/>
    </location>
</feature>
<feature type="transmembrane region" description="Helical" evidence="11">
    <location>
        <begin position="271"/>
        <end position="296"/>
    </location>
</feature>
<dbReference type="Gene3D" id="3.40.50.1000">
    <property type="entry name" value="HAD superfamily/HAD-like"/>
    <property type="match status" value="1"/>
</dbReference>
<keyword evidence="10 11" id="KW-0472">Membrane</keyword>
<keyword evidence="7" id="KW-0460">Magnesium</keyword>
<keyword evidence="8" id="KW-1278">Translocase</keyword>
<evidence type="ECO:0000256" key="9">
    <source>
        <dbReference type="ARBA" id="ARBA00022989"/>
    </source>
</evidence>
<dbReference type="Proteomes" id="UP001207337">
    <property type="component" value="Unassembled WGS sequence"/>
</dbReference>
<dbReference type="NCBIfam" id="TIGR01525">
    <property type="entry name" value="ATPase-IB_hvy"/>
    <property type="match status" value="1"/>
</dbReference>
<evidence type="ECO:0000313" key="14">
    <source>
        <dbReference type="Proteomes" id="UP001207337"/>
    </source>
</evidence>
<dbReference type="SUPFAM" id="SSF81653">
    <property type="entry name" value="Calcium ATPase, transduction domain A"/>
    <property type="match status" value="1"/>
</dbReference>
<dbReference type="PROSITE" id="PS00154">
    <property type="entry name" value="ATPASE_E1_E2"/>
    <property type="match status" value="1"/>
</dbReference>